<protein>
    <recommendedName>
        <fullName evidence="2">Cohesin domain-containing protein</fullName>
    </recommendedName>
</protein>
<evidence type="ECO:0000256" key="1">
    <source>
        <dbReference type="SAM" id="Phobius"/>
    </source>
</evidence>
<dbReference type="Gene3D" id="2.60.40.680">
    <property type="match status" value="1"/>
</dbReference>
<dbReference type="SUPFAM" id="SSF49384">
    <property type="entry name" value="Carbohydrate-binding domain"/>
    <property type="match status" value="1"/>
</dbReference>
<dbReference type="CDD" id="cd08547">
    <property type="entry name" value="Type_II_cohesin"/>
    <property type="match status" value="1"/>
</dbReference>
<keyword evidence="1" id="KW-0812">Transmembrane</keyword>
<accession>A0A0G0U217</accession>
<name>A0A0G0U217_9BACT</name>
<dbReference type="GO" id="GO:0030246">
    <property type="term" value="F:carbohydrate binding"/>
    <property type="evidence" value="ECO:0007669"/>
    <property type="project" value="InterPro"/>
</dbReference>
<gene>
    <name evidence="3" type="ORF">UU29_C0007G0003</name>
</gene>
<dbReference type="EMBL" id="LCAB01000007">
    <property type="protein sequence ID" value="KKR83133.1"/>
    <property type="molecule type" value="Genomic_DNA"/>
</dbReference>
<comment type="caution">
    <text evidence="3">The sequence shown here is derived from an EMBL/GenBank/DDBJ whole genome shotgun (WGS) entry which is preliminary data.</text>
</comment>
<proteinExistence type="predicted"/>
<dbReference type="Proteomes" id="UP000034601">
    <property type="component" value="Unassembled WGS sequence"/>
</dbReference>
<evidence type="ECO:0000313" key="3">
    <source>
        <dbReference type="EMBL" id="KKR83133.1"/>
    </source>
</evidence>
<dbReference type="GO" id="GO:0000272">
    <property type="term" value="P:polysaccharide catabolic process"/>
    <property type="evidence" value="ECO:0007669"/>
    <property type="project" value="InterPro"/>
</dbReference>
<dbReference type="InterPro" id="IPR008965">
    <property type="entry name" value="CBM2/CBM3_carb-bd_dom_sf"/>
</dbReference>
<dbReference type="InterPro" id="IPR002102">
    <property type="entry name" value="Cohesin_dom"/>
</dbReference>
<dbReference type="Pfam" id="PF00963">
    <property type="entry name" value="Cohesin"/>
    <property type="match status" value="1"/>
</dbReference>
<organism evidence="3 4">
    <name type="scientific">Candidatus Daviesbacteria bacterium GW2011_GWA2_40_9</name>
    <dbReference type="NCBI Taxonomy" id="1618424"/>
    <lineage>
        <taxon>Bacteria</taxon>
        <taxon>Candidatus Daviesiibacteriota</taxon>
    </lineage>
</organism>
<evidence type="ECO:0000259" key="2">
    <source>
        <dbReference type="Pfam" id="PF00963"/>
    </source>
</evidence>
<feature type="transmembrane region" description="Helical" evidence="1">
    <location>
        <begin position="14"/>
        <end position="34"/>
    </location>
</feature>
<sequence>MILPNFTASGIKRLIIFTVAAVIAGEIVWAGWVLTQPAVKVDRKDVPSKAAKDVIKPVSLAKVSLTTPQKTVKVGQTVPVTINISSSKLSDGADLIIYYDSRLLTVVTSGKPAVPVTAGNVYHEYLFNDLDEKAGVISVSAVNRRGEATLARGIFGLINFKAKAVGQAKVAFDFTTLGNTRDSNVIESKTTKDLLGEVENLEVNILP</sequence>
<keyword evidence="1" id="KW-1133">Transmembrane helix</keyword>
<evidence type="ECO:0000313" key="4">
    <source>
        <dbReference type="Proteomes" id="UP000034601"/>
    </source>
</evidence>
<reference evidence="3 4" key="1">
    <citation type="journal article" date="2015" name="Nature">
        <title>rRNA introns, odd ribosomes, and small enigmatic genomes across a large radiation of phyla.</title>
        <authorList>
            <person name="Brown C.T."/>
            <person name="Hug L.A."/>
            <person name="Thomas B.C."/>
            <person name="Sharon I."/>
            <person name="Castelle C.J."/>
            <person name="Singh A."/>
            <person name="Wilkins M.J."/>
            <person name="Williams K.H."/>
            <person name="Banfield J.F."/>
        </authorList>
    </citation>
    <scope>NUCLEOTIDE SEQUENCE [LARGE SCALE GENOMIC DNA]</scope>
</reference>
<dbReference type="AlphaFoldDB" id="A0A0G0U217"/>
<keyword evidence="1" id="KW-0472">Membrane</keyword>
<feature type="domain" description="Cohesin" evidence="2">
    <location>
        <begin position="64"/>
        <end position="183"/>
    </location>
</feature>